<feature type="domain" description="KaiC-like" evidence="3">
    <location>
        <begin position="37"/>
        <end position="77"/>
    </location>
</feature>
<accession>B8GJ78</accession>
<proteinExistence type="predicted"/>
<keyword evidence="1" id="KW-0547">Nucleotide-binding</keyword>
<gene>
    <name evidence="4" type="ordered locus">Mpal_0267</name>
</gene>
<dbReference type="Proteomes" id="UP000002457">
    <property type="component" value="Chromosome"/>
</dbReference>
<evidence type="ECO:0000313" key="4">
    <source>
        <dbReference type="EMBL" id="ACL15651.1"/>
    </source>
</evidence>
<evidence type="ECO:0000256" key="2">
    <source>
        <dbReference type="ARBA" id="ARBA00022840"/>
    </source>
</evidence>
<dbReference type="Gene3D" id="3.40.50.300">
    <property type="entry name" value="P-loop containing nucleotide triphosphate hydrolases"/>
    <property type="match status" value="2"/>
</dbReference>
<reference evidence="4 5" key="1">
    <citation type="journal article" date="2015" name="Genome Announc.">
        <title>Complete Genome Sequence of Methanosphaerula palustris E1-9CT, a Hydrogenotrophic Methanogen Isolated from a Minerotrophic Fen Peatland.</title>
        <authorList>
            <person name="Cadillo-Quiroz H."/>
            <person name="Browne P."/>
            <person name="Kyrpides N."/>
            <person name="Woyke T."/>
            <person name="Goodwin L."/>
            <person name="Detter C."/>
            <person name="Yavitt J.B."/>
            <person name="Zinder S.H."/>
        </authorList>
    </citation>
    <scope>NUCLEOTIDE SEQUENCE [LARGE SCALE GENOMIC DNA]</scope>
    <source>
        <strain evidence="5">ATCC BAA-1556 / DSM 19958 / E1-9c</strain>
    </source>
</reference>
<dbReference type="GO" id="GO:0005524">
    <property type="term" value="F:ATP binding"/>
    <property type="evidence" value="ECO:0007669"/>
    <property type="project" value="UniProtKB-KW"/>
</dbReference>
<dbReference type="HOGENOM" id="CLU_1399764_0_0_2"/>
<dbReference type="PANTHER" id="PTHR43637">
    <property type="entry name" value="UPF0273 PROTEIN TM_0370"/>
    <property type="match status" value="1"/>
</dbReference>
<dbReference type="KEGG" id="mpl:Mpal_0267"/>
<evidence type="ECO:0000256" key="1">
    <source>
        <dbReference type="ARBA" id="ARBA00022741"/>
    </source>
</evidence>
<dbReference type="EMBL" id="CP001338">
    <property type="protein sequence ID" value="ACL15651.1"/>
    <property type="molecule type" value="Genomic_DNA"/>
</dbReference>
<dbReference type="eggNOG" id="arCOG01175">
    <property type="taxonomic scope" value="Archaea"/>
</dbReference>
<dbReference type="AlphaFoldDB" id="B8GJ78"/>
<keyword evidence="2" id="KW-0067">ATP-binding</keyword>
<dbReference type="SUPFAM" id="SSF52540">
    <property type="entry name" value="P-loop containing nucleoside triphosphate hydrolases"/>
    <property type="match status" value="1"/>
</dbReference>
<evidence type="ECO:0000313" key="5">
    <source>
        <dbReference type="Proteomes" id="UP000002457"/>
    </source>
</evidence>
<name>B8GJ78_METPE</name>
<dbReference type="InterPro" id="IPR027417">
    <property type="entry name" value="P-loop_NTPase"/>
</dbReference>
<keyword evidence="5" id="KW-1185">Reference proteome</keyword>
<dbReference type="InterPro" id="IPR014774">
    <property type="entry name" value="KaiC-like_dom"/>
</dbReference>
<organism evidence="4 5">
    <name type="scientific">Methanosphaerula palustris (strain ATCC BAA-1556 / DSM 19958 / E1-9c)</name>
    <dbReference type="NCBI Taxonomy" id="521011"/>
    <lineage>
        <taxon>Archaea</taxon>
        <taxon>Methanobacteriati</taxon>
        <taxon>Methanobacteriota</taxon>
        <taxon>Stenosarchaea group</taxon>
        <taxon>Methanomicrobia</taxon>
        <taxon>Methanomicrobiales</taxon>
        <taxon>Methanoregulaceae</taxon>
        <taxon>Methanosphaerula</taxon>
    </lineage>
</organism>
<dbReference type="Pfam" id="PF06745">
    <property type="entry name" value="ATPase"/>
    <property type="match status" value="1"/>
</dbReference>
<protein>
    <recommendedName>
        <fullName evidence="3">KaiC-like domain-containing protein</fullName>
    </recommendedName>
</protein>
<sequence>MICTLWESGPIEPVQRDIFYNHGLTESLQGMIMEKRSTGISGLDQVLEGGLPCGTIVLIQGNPLSGSDLLARQFWNAAADFGTYLMLDGEVESGMLSEFSPERTEEYGRGEVIIVDSLSTILLEHGIDITLAFLRSMKEQIRRTGGNLIVLTYPGLHTQLEEVRLLRAVDLFFEMQQEVVMNEVSHLLIIHKVVGMPVPLRVFPYFVTEHGVELSTSIFIV</sequence>
<evidence type="ECO:0000259" key="3">
    <source>
        <dbReference type="Pfam" id="PF06745"/>
    </source>
</evidence>